<reference evidence="1" key="2">
    <citation type="submission" date="2021-09" db="EMBL/GenBank/DDBJ databases">
        <authorList>
            <person name="Gilroy R."/>
        </authorList>
    </citation>
    <scope>NUCLEOTIDE SEQUENCE</scope>
    <source>
        <strain evidence="1">CHK193-16274</strain>
    </source>
</reference>
<organism evidence="1 2">
    <name type="scientific">Thomasclavelia spiroformis</name>
    <dbReference type="NCBI Taxonomy" id="29348"/>
    <lineage>
        <taxon>Bacteria</taxon>
        <taxon>Bacillati</taxon>
        <taxon>Bacillota</taxon>
        <taxon>Erysipelotrichia</taxon>
        <taxon>Erysipelotrichales</taxon>
        <taxon>Coprobacillaceae</taxon>
        <taxon>Thomasclavelia</taxon>
    </lineage>
</organism>
<evidence type="ECO:0000313" key="1">
    <source>
        <dbReference type="EMBL" id="HJF39779.1"/>
    </source>
</evidence>
<sequence>MSNDYKRIDFLEIKKEKSIDYYIKSEFETKLTFFLCILVFRVKTSNKDPPHSFL</sequence>
<dbReference type="AlphaFoldDB" id="A0A921GC45"/>
<accession>A0A921GC45</accession>
<dbReference type="EMBL" id="DYWV01000086">
    <property type="protein sequence ID" value="HJF39779.1"/>
    <property type="molecule type" value="Genomic_DNA"/>
</dbReference>
<reference evidence="1" key="1">
    <citation type="journal article" date="2021" name="PeerJ">
        <title>Extensive microbial diversity within the chicken gut microbiome revealed by metagenomics and culture.</title>
        <authorList>
            <person name="Gilroy R."/>
            <person name="Ravi A."/>
            <person name="Getino M."/>
            <person name="Pursley I."/>
            <person name="Horton D.L."/>
            <person name="Alikhan N.F."/>
            <person name="Baker D."/>
            <person name="Gharbi K."/>
            <person name="Hall N."/>
            <person name="Watson M."/>
            <person name="Adriaenssens E.M."/>
            <person name="Foster-Nyarko E."/>
            <person name="Jarju S."/>
            <person name="Secka A."/>
            <person name="Antonio M."/>
            <person name="Oren A."/>
            <person name="Chaudhuri R.R."/>
            <person name="La Ragione R."/>
            <person name="Hildebrand F."/>
            <person name="Pallen M.J."/>
        </authorList>
    </citation>
    <scope>NUCLEOTIDE SEQUENCE</scope>
    <source>
        <strain evidence="1">CHK193-16274</strain>
    </source>
</reference>
<proteinExistence type="predicted"/>
<protein>
    <submittedName>
        <fullName evidence="1">Uncharacterized protein</fullName>
    </submittedName>
</protein>
<name>A0A921GC45_9FIRM</name>
<evidence type="ECO:0000313" key="2">
    <source>
        <dbReference type="Proteomes" id="UP000749320"/>
    </source>
</evidence>
<gene>
    <name evidence="1" type="ORF">K8V91_02550</name>
</gene>
<comment type="caution">
    <text evidence="1">The sequence shown here is derived from an EMBL/GenBank/DDBJ whole genome shotgun (WGS) entry which is preliminary data.</text>
</comment>
<dbReference type="Proteomes" id="UP000749320">
    <property type="component" value="Unassembled WGS sequence"/>
</dbReference>